<dbReference type="PANTHER" id="PTHR34289">
    <property type="entry name" value="PROTEIN, PUTATIVE (DUF819)-RELATED"/>
    <property type="match status" value="1"/>
</dbReference>
<dbReference type="RefSeq" id="WP_049725034.1">
    <property type="nucleotide sequence ID" value="NZ_CP012154.1"/>
</dbReference>
<dbReference type="STRING" id="1579979.WM2015_1017"/>
<reference evidence="1 2" key="1">
    <citation type="submission" date="2015-07" db="EMBL/GenBank/DDBJ databases">
        <authorList>
            <person name="Noorani M."/>
        </authorList>
    </citation>
    <scope>NUCLEOTIDE SEQUENCE [LARGE SCALE GENOMIC DNA]</scope>
    <source>
        <strain evidence="1 2">KCTC 42284</strain>
    </source>
</reference>
<dbReference type="KEGG" id="wma:WM2015_1017"/>
<sequence length="385" mass="40639">MTQLQILAVLLVCIAVAHWFGRQRYGQWLGSALWVIVLTATVANLGVIPLASEPTPIYTQLLGTAAPISIFLLLLKARLRSLVEVGLPLGLMFAFAALGTLAGVLIAGYLLGASEWMAPWYAPLAGMFAATYIGGGANFNAVALHFGVMESGNLYAAAVVADHVLTVVWIALLLLFPRLVGRWLTRRDPLETAKCEAEAGAARTAQDRRPDLGDLVMLLALGVGAFVLSDWLAARLAAWTGLAVPPILILTTLALILAQFEAVARLKGGQILGMFGAYLFLAALATYCELSALASLGWLGLKLMAYVTLIIAVHALVVLLAGRLLRQSPETVAVASATTVGGATVVLPLVERFERPDLLLPGIALGTLGNLLGTYVGFSLVYALS</sequence>
<gene>
    <name evidence="1" type="ORF">WM2015_1017</name>
</gene>
<evidence type="ECO:0000313" key="1">
    <source>
        <dbReference type="EMBL" id="AKS41394.1"/>
    </source>
</evidence>
<keyword evidence="2" id="KW-1185">Reference proteome</keyword>
<dbReference type="Pfam" id="PF05684">
    <property type="entry name" value="DUF819"/>
    <property type="match status" value="1"/>
</dbReference>
<evidence type="ECO:0000313" key="2">
    <source>
        <dbReference type="Proteomes" id="UP000066624"/>
    </source>
</evidence>
<accession>A0A0K0XUK2</accession>
<dbReference type="EMBL" id="CP012154">
    <property type="protein sequence ID" value="AKS41394.1"/>
    <property type="molecule type" value="Genomic_DNA"/>
</dbReference>
<dbReference type="Proteomes" id="UP000066624">
    <property type="component" value="Chromosome"/>
</dbReference>
<protein>
    <submittedName>
        <fullName evidence="1">Uncharacterized protein</fullName>
    </submittedName>
</protein>
<proteinExistence type="predicted"/>
<dbReference type="PANTHER" id="PTHR34289:SF8">
    <property type="entry name" value="DUF819 DOMAIN-CONTAINING PROTEIN"/>
    <property type="match status" value="1"/>
</dbReference>
<dbReference type="InterPro" id="IPR008537">
    <property type="entry name" value="DUF819"/>
</dbReference>
<organism evidence="1 2">
    <name type="scientific">Wenzhouxiangella marina</name>
    <dbReference type="NCBI Taxonomy" id="1579979"/>
    <lineage>
        <taxon>Bacteria</taxon>
        <taxon>Pseudomonadati</taxon>
        <taxon>Pseudomonadota</taxon>
        <taxon>Gammaproteobacteria</taxon>
        <taxon>Chromatiales</taxon>
        <taxon>Wenzhouxiangellaceae</taxon>
        <taxon>Wenzhouxiangella</taxon>
    </lineage>
</organism>
<dbReference type="AlphaFoldDB" id="A0A0K0XUK2"/>
<name>A0A0K0XUK2_9GAMM</name>